<dbReference type="SUPFAM" id="SSF51735">
    <property type="entry name" value="NAD(P)-binding Rossmann-fold domains"/>
    <property type="match status" value="1"/>
</dbReference>
<evidence type="ECO:0000256" key="1">
    <source>
        <dbReference type="ARBA" id="ARBA00023002"/>
    </source>
</evidence>
<dbReference type="HOGENOM" id="CLU_077586_0_0_2"/>
<evidence type="ECO:0000313" key="3">
    <source>
        <dbReference type="Proteomes" id="UP000007954"/>
    </source>
</evidence>
<proteinExistence type="predicted"/>
<dbReference type="InterPro" id="IPR036291">
    <property type="entry name" value="NAD(P)-bd_dom_sf"/>
</dbReference>
<dbReference type="Gene3D" id="3.40.50.720">
    <property type="entry name" value="NAD(P)-binding Rossmann-like Domain"/>
    <property type="match status" value="1"/>
</dbReference>
<sequence length="256" mass="27533">MEVLVVGAGEMGRWIARTLLQSFDIAFVDRDDAIAVAAAETIQRDADHASHNRTVQAVTGDINATFSIVCLAVPITAIEPAIINYADRAEQAIFDITGVMQTPVEMMQAHCEHLERHSLHPLFAATNAPGNVAFVPDSPGPITNRIVDTVIEAGNHVFRTTPNEHDMAMQTVQASAHAAVLAYALAAADVRDEFATPVSRALDDIVATVTDGSPRVYQEIQTTFRGADEVASAARQIADADPETFNQLYTEAGEHT</sequence>
<evidence type="ECO:0000313" key="2">
    <source>
        <dbReference type="EMBL" id="CCC41609.1"/>
    </source>
</evidence>
<keyword evidence="1 2" id="KW-0560">Oxidoreductase</keyword>
<dbReference type="GO" id="GO:0070403">
    <property type="term" value="F:NAD+ binding"/>
    <property type="evidence" value="ECO:0007669"/>
    <property type="project" value="TreeGrafter"/>
</dbReference>
<dbReference type="EMBL" id="FR746099">
    <property type="protein sequence ID" value="CCC41609.1"/>
    <property type="molecule type" value="Genomic_DNA"/>
</dbReference>
<dbReference type="KEGG" id="hwc:Hqrw_3876"/>
<dbReference type="InterPro" id="IPR008927">
    <property type="entry name" value="6-PGluconate_DH-like_C_sf"/>
</dbReference>
<name>G0LF46_HALWC</name>
<dbReference type="GeneID" id="12448752"/>
<gene>
    <name evidence="2" type="primary">tyrA</name>
    <name evidence="2" type="ordered locus">Hqrw_3876</name>
</gene>
<dbReference type="GO" id="GO:0008977">
    <property type="term" value="F:prephenate dehydrogenase (NAD+) activity"/>
    <property type="evidence" value="ECO:0007669"/>
    <property type="project" value="UniProtKB-EC"/>
</dbReference>
<dbReference type="SUPFAM" id="SSF48179">
    <property type="entry name" value="6-phosphogluconate dehydrogenase C-terminal domain-like"/>
    <property type="match status" value="1"/>
</dbReference>
<dbReference type="AlphaFoldDB" id="G0LF46"/>
<dbReference type="Proteomes" id="UP000007954">
    <property type="component" value="Chromosome"/>
</dbReference>
<protein>
    <submittedName>
        <fullName evidence="2">Prephenate dehydrogenase</fullName>
        <ecNumber evidence="2">1.3.1.12</ecNumber>
    </submittedName>
</protein>
<dbReference type="RefSeq" id="WP_014556943.1">
    <property type="nucleotide sequence ID" value="NC_017459.1"/>
</dbReference>
<dbReference type="EC" id="1.3.1.12" evidence="2"/>
<dbReference type="PANTHER" id="PTHR21363:SF0">
    <property type="entry name" value="PREPHENATE DEHYDROGENASE [NADP(+)]"/>
    <property type="match status" value="1"/>
</dbReference>
<dbReference type="OrthoDB" id="24743at2157"/>
<accession>G0LF46</accession>
<dbReference type="InterPro" id="IPR050812">
    <property type="entry name" value="Preph/Arog_dehydrog"/>
</dbReference>
<dbReference type="Gene3D" id="1.10.3660.10">
    <property type="entry name" value="6-phosphogluconate dehydrogenase C-terminal like domain"/>
    <property type="match status" value="1"/>
</dbReference>
<organism evidence="2 3">
    <name type="scientific">Haloquadratum walsbyi (strain DSM 16854 / JCM 12705 / C23)</name>
    <dbReference type="NCBI Taxonomy" id="768065"/>
    <lineage>
        <taxon>Archaea</taxon>
        <taxon>Methanobacteriati</taxon>
        <taxon>Methanobacteriota</taxon>
        <taxon>Stenosarchaea group</taxon>
        <taxon>Halobacteria</taxon>
        <taxon>Halobacteriales</taxon>
        <taxon>Haloferacaceae</taxon>
        <taxon>Haloquadratum</taxon>
    </lineage>
</organism>
<dbReference type="GO" id="GO:0006571">
    <property type="term" value="P:tyrosine biosynthetic process"/>
    <property type="evidence" value="ECO:0007669"/>
    <property type="project" value="TreeGrafter"/>
</dbReference>
<dbReference type="PANTHER" id="PTHR21363">
    <property type="entry name" value="PREPHENATE DEHYDROGENASE"/>
    <property type="match status" value="1"/>
</dbReference>
<reference evidence="2 3" key="1">
    <citation type="journal article" date="2011" name="PLoS ONE">
        <title>Haloquadratum walsbyi: limited diversity in a global pond.</title>
        <authorList>
            <person name="Dyall-Smith M."/>
            <person name="Pfeiffer F."/>
            <person name="Klee K."/>
            <person name="Palm P."/>
            <person name="Gross K."/>
            <person name="Schuster S.C."/>
            <person name="Rampp M."/>
            <person name="Oesterhelt D."/>
        </authorList>
    </citation>
    <scope>NUCLEOTIDE SEQUENCE [LARGE SCALE GENOMIC DNA]</scope>
    <source>
        <strain evidence="3">DSM 16854 / JCM 12705 / C23</strain>
    </source>
</reference>